<protein>
    <submittedName>
        <fullName evidence="1">Uncharacterized protein</fullName>
    </submittedName>
</protein>
<accession>A0ABN7PKL7</accession>
<reference evidence="1" key="1">
    <citation type="submission" date="2021-03" db="EMBL/GenBank/DDBJ databases">
        <authorList>
            <person name="Tran Van P."/>
        </authorList>
    </citation>
    <scope>NUCLEOTIDE SEQUENCE</scope>
</reference>
<evidence type="ECO:0000313" key="2">
    <source>
        <dbReference type="Proteomes" id="UP001153148"/>
    </source>
</evidence>
<comment type="caution">
    <text evidence="1">The sequence shown here is derived from an EMBL/GenBank/DDBJ whole genome shotgun (WGS) entry which is preliminary data.</text>
</comment>
<gene>
    <name evidence="1" type="ORF">TPAB3V08_LOCUS13625</name>
</gene>
<organism evidence="1 2">
    <name type="scientific">Timema podura</name>
    <name type="common">Walking stick</name>
    <dbReference type="NCBI Taxonomy" id="61482"/>
    <lineage>
        <taxon>Eukaryota</taxon>
        <taxon>Metazoa</taxon>
        <taxon>Ecdysozoa</taxon>
        <taxon>Arthropoda</taxon>
        <taxon>Hexapoda</taxon>
        <taxon>Insecta</taxon>
        <taxon>Pterygota</taxon>
        <taxon>Neoptera</taxon>
        <taxon>Polyneoptera</taxon>
        <taxon>Phasmatodea</taxon>
        <taxon>Timematodea</taxon>
        <taxon>Timematoidea</taxon>
        <taxon>Timematidae</taxon>
        <taxon>Timema</taxon>
    </lineage>
</organism>
<proteinExistence type="predicted"/>
<sequence length="31" mass="3590">MLATLKLKWRIYPSQISHILSSSHNQTIVSH</sequence>
<dbReference type="EMBL" id="CAJPIN010057564">
    <property type="protein sequence ID" value="CAG2066682.1"/>
    <property type="molecule type" value="Genomic_DNA"/>
</dbReference>
<keyword evidence="2" id="KW-1185">Reference proteome</keyword>
<evidence type="ECO:0000313" key="1">
    <source>
        <dbReference type="EMBL" id="CAG2066682.1"/>
    </source>
</evidence>
<name>A0ABN7PKL7_TIMPD</name>
<dbReference type="Proteomes" id="UP001153148">
    <property type="component" value="Unassembled WGS sequence"/>
</dbReference>